<dbReference type="Proteomes" id="UP000175691">
    <property type="component" value="Unassembled WGS sequence"/>
</dbReference>
<dbReference type="InterPro" id="IPR009078">
    <property type="entry name" value="Ferritin-like_SF"/>
</dbReference>
<comment type="catalytic activity">
    <reaction evidence="8">
        <text>4 Fe(2+) + O2 + 4 H(+) = 4 Fe(3+) + 2 H2O</text>
        <dbReference type="Rhea" id="RHEA:11148"/>
        <dbReference type="ChEBI" id="CHEBI:15377"/>
        <dbReference type="ChEBI" id="CHEBI:15378"/>
        <dbReference type="ChEBI" id="CHEBI:15379"/>
        <dbReference type="ChEBI" id="CHEBI:29033"/>
        <dbReference type="ChEBI" id="CHEBI:29034"/>
        <dbReference type="EC" id="1.16.3.1"/>
    </reaction>
</comment>
<reference evidence="12 13" key="1">
    <citation type="submission" date="2016-08" db="EMBL/GenBank/DDBJ databases">
        <authorList>
            <person name="Seilhamer J.J."/>
        </authorList>
    </citation>
    <scope>NUCLEOTIDE SEQUENCE [LARGE SCALE GENOMIC DNA]</scope>
    <source>
        <strain evidence="12 13">KCTC 42603</strain>
    </source>
</reference>
<dbReference type="RefSeq" id="WP_070123721.1">
    <property type="nucleotide sequence ID" value="NZ_MDHN01000007.1"/>
</dbReference>
<comment type="caution">
    <text evidence="12">The sequence shown here is derived from an EMBL/GenBank/DDBJ whole genome shotgun (WGS) entry which is preliminary data.</text>
</comment>
<feature type="binding site" evidence="9">
    <location>
        <position position="127"/>
    </location>
    <ligand>
        <name>Fe cation</name>
        <dbReference type="ChEBI" id="CHEBI:24875"/>
        <label>1</label>
    </ligand>
</feature>
<name>A0A1E7ZFA4_9ALTE</name>
<dbReference type="GO" id="GO:0006879">
    <property type="term" value="P:intracellular iron ion homeostasis"/>
    <property type="evidence" value="ECO:0007669"/>
    <property type="project" value="UniProtKB-KW"/>
</dbReference>
<dbReference type="InterPro" id="IPR002024">
    <property type="entry name" value="Bacterioferritin"/>
</dbReference>
<organism evidence="12 13">
    <name type="scientific">Alteromonas confluentis</name>
    <dbReference type="NCBI Taxonomy" id="1656094"/>
    <lineage>
        <taxon>Bacteria</taxon>
        <taxon>Pseudomonadati</taxon>
        <taxon>Pseudomonadota</taxon>
        <taxon>Gammaproteobacteria</taxon>
        <taxon>Alteromonadales</taxon>
        <taxon>Alteromonadaceae</taxon>
        <taxon>Alteromonas/Salinimonas group</taxon>
        <taxon>Alteromonas</taxon>
    </lineage>
</organism>
<comment type="cofactor">
    <cofactor evidence="1">
        <name>heme b</name>
        <dbReference type="ChEBI" id="CHEBI:60344"/>
    </cofactor>
</comment>
<comment type="catalytic activity">
    <reaction evidence="7">
        <text>Fe(2+)(in) = Fe(2+)(out)</text>
        <dbReference type="Rhea" id="RHEA:28486"/>
        <dbReference type="ChEBI" id="CHEBI:29033"/>
    </reaction>
</comment>
<dbReference type="CDD" id="cd00907">
    <property type="entry name" value="Bacterioferritin"/>
    <property type="match status" value="1"/>
</dbReference>
<comment type="similarity">
    <text evidence="2 8 10">Belongs to the bacterioferritin family.</text>
</comment>
<evidence type="ECO:0000256" key="7">
    <source>
        <dbReference type="ARBA" id="ARBA00036243"/>
    </source>
</evidence>
<evidence type="ECO:0000256" key="6">
    <source>
        <dbReference type="ARBA" id="ARBA00023004"/>
    </source>
</evidence>
<evidence type="ECO:0000256" key="5">
    <source>
        <dbReference type="ARBA" id="ARBA00022723"/>
    </source>
</evidence>
<dbReference type="STRING" id="1656094.BFC18_04340"/>
<keyword evidence="4 10" id="KW-0349">Heme</keyword>
<feature type="binding site" description="axial binding residue" evidence="9">
    <location>
        <position position="52"/>
    </location>
    <ligand>
        <name>heme b</name>
        <dbReference type="ChEBI" id="CHEBI:60344"/>
        <note>ligand shared between dimeric partners</note>
    </ligand>
    <ligandPart>
        <name>Fe</name>
        <dbReference type="ChEBI" id="CHEBI:18248"/>
    </ligandPart>
</feature>
<dbReference type="GO" id="GO:0020037">
    <property type="term" value="F:heme binding"/>
    <property type="evidence" value="ECO:0007669"/>
    <property type="project" value="TreeGrafter"/>
</dbReference>
<evidence type="ECO:0000313" key="12">
    <source>
        <dbReference type="EMBL" id="OFC72191.1"/>
    </source>
</evidence>
<dbReference type="InterPro" id="IPR008331">
    <property type="entry name" value="Ferritin_DPS_dom"/>
</dbReference>
<dbReference type="PROSITE" id="PS50905">
    <property type="entry name" value="FERRITIN_LIKE"/>
    <property type="match status" value="1"/>
</dbReference>
<dbReference type="PANTHER" id="PTHR30295:SF0">
    <property type="entry name" value="BACTERIOFERRITIN"/>
    <property type="match status" value="1"/>
</dbReference>
<dbReference type="OrthoDB" id="9800505at2"/>
<dbReference type="GO" id="GO:0004322">
    <property type="term" value="F:ferroxidase activity"/>
    <property type="evidence" value="ECO:0007669"/>
    <property type="project" value="UniProtKB-EC"/>
</dbReference>
<evidence type="ECO:0000256" key="1">
    <source>
        <dbReference type="ARBA" id="ARBA00001970"/>
    </source>
</evidence>
<protein>
    <recommendedName>
        <fullName evidence="8 10">Bacterioferritin</fullName>
        <ecNumber evidence="8">1.16.3.1</ecNumber>
    </recommendedName>
</protein>
<evidence type="ECO:0000313" key="13">
    <source>
        <dbReference type="Proteomes" id="UP000175691"/>
    </source>
</evidence>
<dbReference type="AlphaFoldDB" id="A0A1E7ZFA4"/>
<dbReference type="Pfam" id="PF00210">
    <property type="entry name" value="Ferritin"/>
    <property type="match status" value="1"/>
</dbReference>
<evidence type="ECO:0000259" key="11">
    <source>
        <dbReference type="PROSITE" id="PS50905"/>
    </source>
</evidence>
<keyword evidence="5 8" id="KW-0479">Metal-binding</keyword>
<evidence type="ECO:0000256" key="10">
    <source>
        <dbReference type="RuleBase" id="RU000623"/>
    </source>
</evidence>
<dbReference type="PIRSF" id="PIRSF002560">
    <property type="entry name" value="Bacterioferritin"/>
    <property type="match status" value="1"/>
</dbReference>
<comment type="function">
    <text evidence="8">Iron-storage protein, whose ferroxidase center binds Fe(2+), oxidizes it using dioxygen to Fe(3+), and participates in the subsequent Fe(3+) oxide mineral core formation within the central cavity of the BFR protein shell.</text>
</comment>
<dbReference type="GO" id="GO:0005829">
    <property type="term" value="C:cytosol"/>
    <property type="evidence" value="ECO:0007669"/>
    <property type="project" value="TreeGrafter"/>
</dbReference>
<keyword evidence="6 8" id="KW-0408">Iron</keyword>
<dbReference type="EC" id="1.16.3.1" evidence="8"/>
<dbReference type="PRINTS" id="PR00601">
    <property type="entry name" value="BACFERRITIN"/>
</dbReference>
<evidence type="ECO:0000256" key="9">
    <source>
        <dbReference type="PIRSR" id="PIRSR002560-1"/>
    </source>
</evidence>
<dbReference type="EMBL" id="MDHN01000007">
    <property type="protein sequence ID" value="OFC72191.1"/>
    <property type="molecule type" value="Genomic_DNA"/>
</dbReference>
<evidence type="ECO:0000256" key="8">
    <source>
        <dbReference type="PIRNR" id="PIRNR002560"/>
    </source>
</evidence>
<feature type="binding site" evidence="9">
    <location>
        <position position="130"/>
    </location>
    <ligand>
        <name>Fe cation</name>
        <dbReference type="ChEBI" id="CHEBI:24875"/>
        <label>2</label>
    </ligand>
</feature>
<keyword evidence="3 8" id="KW-0409">Iron storage</keyword>
<dbReference type="Gene3D" id="1.20.1260.10">
    <property type="match status" value="1"/>
</dbReference>
<accession>A0A1E7ZFA4</accession>
<dbReference type="PROSITE" id="PS00549">
    <property type="entry name" value="BACTERIOFERRITIN"/>
    <property type="match status" value="1"/>
</dbReference>
<proteinExistence type="inferred from homology"/>
<evidence type="ECO:0000256" key="4">
    <source>
        <dbReference type="ARBA" id="ARBA00022617"/>
    </source>
</evidence>
<keyword evidence="13" id="KW-1185">Reference proteome</keyword>
<dbReference type="GO" id="GO:0008199">
    <property type="term" value="F:ferric iron binding"/>
    <property type="evidence" value="ECO:0007669"/>
    <property type="project" value="InterPro"/>
</dbReference>
<sequence length="158" mass="18571">MKGDKKVIAKLNEVLTSELTSINQYFLHARMYKNWGFGELNEKLYKKSIKDMKQADAIIERVLFLEGLPNLQALGKLYIGEDTVEMLKCDSRFQLEQIPLIKDAIQLCEEKQDYVSRDLLEDILEYEEEHLDWIETQEYQIDAMGIETYLLKQIEGDE</sequence>
<dbReference type="GO" id="GO:0006826">
    <property type="term" value="P:iron ion transport"/>
    <property type="evidence" value="ECO:0007669"/>
    <property type="project" value="InterPro"/>
</dbReference>
<feature type="binding site" evidence="9">
    <location>
        <position position="18"/>
    </location>
    <ligand>
        <name>Fe cation</name>
        <dbReference type="ChEBI" id="CHEBI:24875"/>
        <label>1</label>
    </ligand>
</feature>
<dbReference type="PANTHER" id="PTHR30295">
    <property type="entry name" value="BACTERIOFERRITIN"/>
    <property type="match status" value="1"/>
</dbReference>
<evidence type="ECO:0000256" key="2">
    <source>
        <dbReference type="ARBA" id="ARBA00008093"/>
    </source>
</evidence>
<feature type="binding site" evidence="9">
    <location>
        <position position="127"/>
    </location>
    <ligand>
        <name>Fe cation</name>
        <dbReference type="ChEBI" id="CHEBI:24875"/>
        <label>2</label>
    </ligand>
</feature>
<dbReference type="InterPro" id="IPR009040">
    <property type="entry name" value="Ferritin-like_diiron"/>
</dbReference>
<evidence type="ECO:0000256" key="3">
    <source>
        <dbReference type="ARBA" id="ARBA00022434"/>
    </source>
</evidence>
<dbReference type="NCBIfam" id="TIGR00754">
    <property type="entry name" value="bfr"/>
    <property type="match status" value="1"/>
</dbReference>
<feature type="domain" description="Ferritin-like diiron" evidence="11">
    <location>
        <begin position="1"/>
        <end position="145"/>
    </location>
</feature>
<dbReference type="InterPro" id="IPR012347">
    <property type="entry name" value="Ferritin-like"/>
</dbReference>
<gene>
    <name evidence="12" type="ORF">BFC18_04340</name>
</gene>
<dbReference type="SUPFAM" id="SSF47240">
    <property type="entry name" value="Ferritin-like"/>
    <property type="match status" value="1"/>
</dbReference>